<feature type="compositionally biased region" description="Basic and acidic residues" evidence="3">
    <location>
        <begin position="1"/>
        <end position="10"/>
    </location>
</feature>
<gene>
    <name evidence="5" type="ORF">M0812_21226</name>
</gene>
<reference evidence="5" key="1">
    <citation type="submission" date="2022-08" db="EMBL/GenBank/DDBJ databases">
        <title>Novel sulphate-reducing endosymbionts in the free-living metamonad Anaeramoeba.</title>
        <authorList>
            <person name="Jerlstrom-Hultqvist J."/>
            <person name="Cepicka I."/>
            <person name="Gallot-Lavallee L."/>
            <person name="Salas-Leiva D."/>
            <person name="Curtis B.A."/>
            <person name="Zahonova K."/>
            <person name="Pipaliya S."/>
            <person name="Dacks J."/>
            <person name="Roger A.J."/>
        </authorList>
    </citation>
    <scope>NUCLEOTIDE SEQUENCE</scope>
    <source>
        <strain evidence="5">Busselton2</strain>
    </source>
</reference>
<sequence length="417" mass="49261">MITHYRERNIQNHQNNGQLNRQLKDFQETNEENEEEKEKGITIFNSFIDLILSNDKYSRIEGYTSLNESISHYYLPMIEHYLESIIKAIKQSFKQTDENEISIAFKTLELISITLPQEAFNLYNIFSDLCIHFMNFSTFSAVRKSSIEFLTLSSLLLSKTENNDIAAQILKTNVNLLIRKDFPKNIEFSDYISALLESISICLTILPQEILLKTIKVKMENEAEKEIAIFDYLMDHLRNFLNYGSEIVRASSGETIALLYSIRDSIEEETCFNTEIDDDQVIKQLEELLNEASKNISRKTKCTQRSKFRRILKSVKECEYPETLLNLNYFKIELKNWKNVKQLDYLRNILAGGFLKHCLKNPIIAQLFNYEHLTEKKYVIRHNKKAKSQNYKKIKKNRQKIRAKERQFKIEKQEMNY</sequence>
<feature type="region of interest" description="Disordered" evidence="3">
    <location>
        <begin position="1"/>
        <end position="22"/>
    </location>
</feature>
<feature type="compositionally biased region" description="Polar residues" evidence="3">
    <location>
        <begin position="11"/>
        <end position="21"/>
    </location>
</feature>
<evidence type="ECO:0000256" key="1">
    <source>
        <dbReference type="ARBA" id="ARBA00008828"/>
    </source>
</evidence>
<dbReference type="PANTHER" id="PTHR12354">
    <property type="entry name" value="INTERFERON-RELATED DEVELOPMENTAL REGULATOR"/>
    <property type="match status" value="1"/>
</dbReference>
<feature type="domain" description="Interferon-related developmental regulator N-terminal" evidence="4">
    <location>
        <begin position="27"/>
        <end position="315"/>
    </location>
</feature>
<dbReference type="SUPFAM" id="SSF48371">
    <property type="entry name" value="ARM repeat"/>
    <property type="match status" value="1"/>
</dbReference>
<dbReference type="InterPro" id="IPR007701">
    <property type="entry name" value="Interferon-rel_develop_reg_N"/>
</dbReference>
<dbReference type="AlphaFoldDB" id="A0AAV7YY32"/>
<organism evidence="5 6">
    <name type="scientific">Anaeramoeba flamelloides</name>
    <dbReference type="NCBI Taxonomy" id="1746091"/>
    <lineage>
        <taxon>Eukaryota</taxon>
        <taxon>Metamonada</taxon>
        <taxon>Anaeramoebidae</taxon>
        <taxon>Anaeramoeba</taxon>
    </lineage>
</organism>
<dbReference type="InterPro" id="IPR016024">
    <property type="entry name" value="ARM-type_fold"/>
</dbReference>
<dbReference type="InterPro" id="IPR039777">
    <property type="entry name" value="IFRD"/>
</dbReference>
<comment type="caution">
    <text evidence="5">The sequence shown here is derived from an EMBL/GenBank/DDBJ whole genome shotgun (WGS) entry which is preliminary data.</text>
</comment>
<comment type="similarity">
    <text evidence="1">Belongs to the IFRD family.</text>
</comment>
<evidence type="ECO:0000313" key="6">
    <source>
        <dbReference type="Proteomes" id="UP001146793"/>
    </source>
</evidence>
<dbReference type="EMBL" id="JANTQA010000047">
    <property type="protein sequence ID" value="KAJ3432294.1"/>
    <property type="molecule type" value="Genomic_DNA"/>
</dbReference>
<proteinExistence type="inferred from homology"/>
<evidence type="ECO:0000256" key="2">
    <source>
        <dbReference type="SAM" id="Coils"/>
    </source>
</evidence>
<feature type="coiled-coil region" evidence="2">
    <location>
        <begin position="384"/>
        <end position="414"/>
    </location>
</feature>
<keyword evidence="2" id="KW-0175">Coiled coil</keyword>
<dbReference type="Pfam" id="PF05004">
    <property type="entry name" value="IFRD"/>
    <property type="match status" value="1"/>
</dbReference>
<protein>
    <recommendedName>
        <fullName evidence="4">Interferon-related developmental regulator N-terminal domain-containing protein</fullName>
    </recommendedName>
</protein>
<evidence type="ECO:0000313" key="5">
    <source>
        <dbReference type="EMBL" id="KAJ3432294.1"/>
    </source>
</evidence>
<accession>A0AAV7YY32</accession>
<evidence type="ECO:0000256" key="3">
    <source>
        <dbReference type="SAM" id="MobiDB-lite"/>
    </source>
</evidence>
<dbReference type="Proteomes" id="UP001146793">
    <property type="component" value="Unassembled WGS sequence"/>
</dbReference>
<evidence type="ECO:0000259" key="4">
    <source>
        <dbReference type="Pfam" id="PF05004"/>
    </source>
</evidence>
<name>A0AAV7YY32_9EUKA</name>
<dbReference type="PANTHER" id="PTHR12354:SF1">
    <property type="entry name" value="INTERFERON-RELATED DEVELOPMENTAL REGULATOR 1"/>
    <property type="match status" value="1"/>
</dbReference>